<keyword evidence="1" id="KW-0472">Membrane</keyword>
<protein>
    <submittedName>
        <fullName evidence="2">Uncharacterized protein</fullName>
    </submittedName>
</protein>
<keyword evidence="1" id="KW-0812">Transmembrane</keyword>
<feature type="transmembrane region" description="Helical" evidence="1">
    <location>
        <begin position="13"/>
        <end position="34"/>
    </location>
</feature>
<keyword evidence="3" id="KW-1185">Reference proteome</keyword>
<organism evidence="2 3">
    <name type="scientific">Chryseobacterium glaciei</name>
    <dbReference type="NCBI Taxonomy" id="1685010"/>
    <lineage>
        <taxon>Bacteria</taxon>
        <taxon>Pseudomonadati</taxon>
        <taxon>Bacteroidota</taxon>
        <taxon>Flavobacteriia</taxon>
        <taxon>Flavobacteriales</taxon>
        <taxon>Weeksellaceae</taxon>
        <taxon>Chryseobacterium group</taxon>
        <taxon>Chryseobacterium</taxon>
    </lineage>
</organism>
<keyword evidence="1" id="KW-1133">Transmembrane helix</keyword>
<accession>A0A172XTU3</accession>
<proteinExistence type="predicted"/>
<sequence length="330" mass="38334">MNLFIFSFKMKKFLSRLVLFIVVMFIIGLIKLALSPNSNYSYAFLNAKLEFLEKHPEYNMYFIGSSKINDQIDCKIIDQNIKGVKSYNLGANAGFDLENFQTLDFILNNKNFKPKYIIVELQDKIKVTKTNIKTERSFGAFNYENTAFAVQYHKENKDYKQIGLSLISFVLNVFHFNKYFDERDVEKADNNFVSKNQGFSPLEFSVVPRTEENKLKGIIKDRLERYHADHNKYQPNTALVNKINELAERCKKRNIQLIMLIPGPAEPDAKKLEVYQNALTIPVVSLVDPYVYPEFYQYENRWDTGHLNSKGSKILSEKAAPLLGKILDKK</sequence>
<dbReference type="Proteomes" id="UP000077824">
    <property type="component" value="Chromosome"/>
</dbReference>
<evidence type="ECO:0000313" key="2">
    <source>
        <dbReference type="EMBL" id="ANF50423.1"/>
    </source>
</evidence>
<dbReference type="EMBL" id="CP015199">
    <property type="protein sequence ID" value="ANF50423.1"/>
    <property type="molecule type" value="Genomic_DNA"/>
</dbReference>
<dbReference type="STRING" id="1685010.A0O34_07790"/>
<name>A0A172XTU3_9FLAO</name>
<gene>
    <name evidence="2" type="ORF">A0O34_07790</name>
</gene>
<dbReference type="KEGG" id="chh:A0O34_07790"/>
<evidence type="ECO:0000313" key="3">
    <source>
        <dbReference type="Proteomes" id="UP000077824"/>
    </source>
</evidence>
<dbReference type="AlphaFoldDB" id="A0A172XTU3"/>
<evidence type="ECO:0000256" key="1">
    <source>
        <dbReference type="SAM" id="Phobius"/>
    </source>
</evidence>
<reference evidence="2 3" key="1">
    <citation type="submission" date="2016-04" db="EMBL/GenBank/DDBJ databases">
        <title>Complete Genome Sequence of Chryseobacterium sp. IHBB 10212.</title>
        <authorList>
            <person name="Pal M."/>
            <person name="Swarnkar M.K."/>
            <person name="Kaushal K."/>
            <person name="Chhibber S."/>
            <person name="Singh A.K."/>
            <person name="Gulati A."/>
        </authorList>
    </citation>
    <scope>NUCLEOTIDE SEQUENCE [LARGE SCALE GENOMIC DNA]</scope>
    <source>
        <strain evidence="2 3">IHBB 10212</strain>
    </source>
</reference>